<dbReference type="InParanoid" id="G2XPX1"/>
<dbReference type="AlphaFoldDB" id="G2XPX1"/>
<dbReference type="HOGENOM" id="CLU_3142821_0_0_1"/>
<accession>G2XPX1</accession>
<gene>
    <name evidence="2" type="ORF">BofuT4_uP071550.1</name>
</gene>
<evidence type="ECO:0000256" key="1">
    <source>
        <dbReference type="SAM" id="MobiDB-lite"/>
    </source>
</evidence>
<dbReference type="Proteomes" id="UP000008177">
    <property type="component" value="Unplaced contigs"/>
</dbReference>
<proteinExistence type="predicted"/>
<organism evidence="2 3">
    <name type="scientific">Botryotinia fuckeliana (strain T4)</name>
    <name type="common">Noble rot fungus</name>
    <name type="synonym">Botrytis cinerea</name>
    <dbReference type="NCBI Taxonomy" id="999810"/>
    <lineage>
        <taxon>Eukaryota</taxon>
        <taxon>Fungi</taxon>
        <taxon>Dikarya</taxon>
        <taxon>Ascomycota</taxon>
        <taxon>Pezizomycotina</taxon>
        <taxon>Leotiomycetes</taxon>
        <taxon>Helotiales</taxon>
        <taxon>Sclerotiniaceae</taxon>
        <taxon>Botrytis</taxon>
    </lineage>
</organism>
<dbReference type="EMBL" id="FQ790250">
    <property type="protein sequence ID" value="CCD42859.1"/>
    <property type="molecule type" value="Genomic_DNA"/>
</dbReference>
<evidence type="ECO:0000313" key="3">
    <source>
        <dbReference type="Proteomes" id="UP000008177"/>
    </source>
</evidence>
<feature type="compositionally biased region" description="Polar residues" evidence="1">
    <location>
        <begin position="21"/>
        <end position="38"/>
    </location>
</feature>
<protein>
    <submittedName>
        <fullName evidence="2">Uncharacterized protein</fullName>
    </submittedName>
</protein>
<name>G2XPX1_BOTF4</name>
<sequence>MSICHVILNSTSPPAPLPSGGNETAWDTQTEQSTNPVHPNNGAATFRVS</sequence>
<reference evidence="3" key="1">
    <citation type="journal article" date="2011" name="PLoS Genet.">
        <title>Genomic analysis of the necrotrophic fungal pathogens Sclerotinia sclerotiorum and Botrytis cinerea.</title>
        <authorList>
            <person name="Amselem J."/>
            <person name="Cuomo C.A."/>
            <person name="van Kan J.A."/>
            <person name="Viaud M."/>
            <person name="Benito E.P."/>
            <person name="Couloux A."/>
            <person name="Coutinho P.M."/>
            <person name="de Vries R.P."/>
            <person name="Dyer P.S."/>
            <person name="Fillinger S."/>
            <person name="Fournier E."/>
            <person name="Gout L."/>
            <person name="Hahn M."/>
            <person name="Kohn L."/>
            <person name="Lapalu N."/>
            <person name="Plummer K.M."/>
            <person name="Pradier J.M."/>
            <person name="Quevillon E."/>
            <person name="Sharon A."/>
            <person name="Simon A."/>
            <person name="ten Have A."/>
            <person name="Tudzynski B."/>
            <person name="Tudzynski P."/>
            <person name="Wincker P."/>
            <person name="Andrew M."/>
            <person name="Anthouard V."/>
            <person name="Beever R.E."/>
            <person name="Beffa R."/>
            <person name="Benoit I."/>
            <person name="Bouzid O."/>
            <person name="Brault B."/>
            <person name="Chen Z."/>
            <person name="Choquer M."/>
            <person name="Collemare J."/>
            <person name="Cotton P."/>
            <person name="Danchin E.G."/>
            <person name="Da Silva C."/>
            <person name="Gautier A."/>
            <person name="Giraud C."/>
            <person name="Giraud T."/>
            <person name="Gonzalez C."/>
            <person name="Grossetete S."/>
            <person name="Guldener U."/>
            <person name="Henrissat B."/>
            <person name="Howlett B.J."/>
            <person name="Kodira C."/>
            <person name="Kretschmer M."/>
            <person name="Lappartient A."/>
            <person name="Leroch M."/>
            <person name="Levis C."/>
            <person name="Mauceli E."/>
            <person name="Neuveglise C."/>
            <person name="Oeser B."/>
            <person name="Pearson M."/>
            <person name="Poulain J."/>
            <person name="Poussereau N."/>
            <person name="Quesneville H."/>
            <person name="Rascle C."/>
            <person name="Schumacher J."/>
            <person name="Segurens B."/>
            <person name="Sexton A."/>
            <person name="Silva E."/>
            <person name="Sirven C."/>
            <person name="Soanes D.M."/>
            <person name="Talbot N.J."/>
            <person name="Templeton M."/>
            <person name="Yandava C."/>
            <person name="Yarden O."/>
            <person name="Zeng Q."/>
            <person name="Rollins J.A."/>
            <person name="Lebrun M.H."/>
            <person name="Dickman M."/>
        </authorList>
    </citation>
    <scope>NUCLEOTIDE SEQUENCE [LARGE SCALE GENOMIC DNA]</scope>
    <source>
        <strain evidence="3">T4</strain>
    </source>
</reference>
<evidence type="ECO:0000313" key="2">
    <source>
        <dbReference type="EMBL" id="CCD42859.1"/>
    </source>
</evidence>
<feature type="region of interest" description="Disordered" evidence="1">
    <location>
        <begin position="8"/>
        <end position="49"/>
    </location>
</feature>